<keyword evidence="2" id="KW-1185">Reference proteome</keyword>
<protein>
    <submittedName>
        <fullName evidence="1">Uncharacterized protein</fullName>
    </submittedName>
</protein>
<accession>A0A3Q9R7C1</accession>
<proteinExistence type="predicted"/>
<organism evidence="1 2">
    <name type="scientific">Acinetobacter phage AbTZA1</name>
    <dbReference type="NCBI Taxonomy" id="2500827"/>
    <lineage>
        <taxon>Viruses</taxon>
        <taxon>Duplodnaviria</taxon>
        <taxon>Heunggongvirae</taxon>
        <taxon>Uroviricota</taxon>
        <taxon>Caudoviricetes</taxon>
        <taxon>Pantevenvirales</taxon>
        <taxon>Straboviridae</taxon>
        <taxon>Twarogvirinae</taxon>
        <taxon>Hadassahvirus</taxon>
        <taxon>Hadassahvirus azbtza1</taxon>
    </lineage>
</organism>
<dbReference type="GeneID" id="55811571"/>
<sequence length="83" mass="9499">MFAAIHLVTESSDHYNYLIEYTTVEDVINELKGLDTELGCVSDYYVDCQESFKDDERKIEELLRDAIDSQSAANEAAYFEAYA</sequence>
<dbReference type="KEGG" id="vg:55811571"/>
<dbReference type="RefSeq" id="YP_009882275.1">
    <property type="nucleotide sequence ID" value="NC_049445.1"/>
</dbReference>
<dbReference type="Proteomes" id="UP000287416">
    <property type="component" value="Segment"/>
</dbReference>
<name>A0A3Q9R7C1_9CAUD</name>
<dbReference type="EMBL" id="MK278860">
    <property type="protein sequence ID" value="AZU98728.1"/>
    <property type="molecule type" value="Genomic_DNA"/>
</dbReference>
<evidence type="ECO:0000313" key="2">
    <source>
        <dbReference type="Proteomes" id="UP000287416"/>
    </source>
</evidence>
<reference evidence="1 2" key="1">
    <citation type="submission" date="2018-12" db="EMBL/GenBank/DDBJ databases">
        <title>Successful treatment of antibiotic resistant microbial bone infection with bacteriophages.</title>
        <authorList>
            <person name="Nir-Paz R."/>
            <person name="Gelman D."/>
            <person name="Khouri A."/>
            <person name="Sisson B.M."/>
            <person name="Fackler J."/>
            <person name="Oren S.A."/>
            <person name="Khalifa L."/>
            <person name="Rimon A."/>
            <person name="Glazer S.C."/>
            <person name="Moses A.E."/>
            <person name="Yoram W."/>
            <person name="Schooley R.T."/>
            <person name="Hazan R."/>
        </authorList>
    </citation>
    <scope>NUCLEOTIDE SEQUENCE [LARGE SCALE GENOMIC DNA]</scope>
</reference>
<evidence type="ECO:0000313" key="1">
    <source>
        <dbReference type="EMBL" id="AZU98728.1"/>
    </source>
</evidence>